<dbReference type="PANTHER" id="PTHR33678:SF1">
    <property type="entry name" value="BLL1576 PROTEIN"/>
    <property type="match status" value="1"/>
</dbReference>
<gene>
    <name evidence="7" type="ORF">TRIP_B30007</name>
</gene>
<proteinExistence type="predicted"/>
<dbReference type="InterPro" id="IPR024474">
    <property type="entry name" value="Znf_dom_IS66"/>
</dbReference>
<feature type="compositionally biased region" description="Basic residues" evidence="2">
    <location>
        <begin position="103"/>
        <end position="113"/>
    </location>
</feature>
<organism evidence="7">
    <name type="scientific">Uncultured Desulfatiglans sp</name>
    <dbReference type="NCBI Taxonomy" id="1748965"/>
    <lineage>
        <taxon>Bacteria</taxon>
        <taxon>Pseudomonadati</taxon>
        <taxon>Thermodesulfobacteriota</taxon>
        <taxon>Desulfobacteria</taxon>
        <taxon>Desulfatiglandales</taxon>
        <taxon>Desulfatiglandaceae</taxon>
        <taxon>Desulfatiglans</taxon>
        <taxon>environmental samples</taxon>
    </lineage>
</organism>
<evidence type="ECO:0000256" key="1">
    <source>
        <dbReference type="SAM" id="Coils"/>
    </source>
</evidence>
<dbReference type="Pfam" id="PF13005">
    <property type="entry name" value="zf-IS66"/>
    <property type="match status" value="1"/>
</dbReference>
<dbReference type="InterPro" id="IPR004291">
    <property type="entry name" value="Transposase_IS66_central"/>
</dbReference>
<dbReference type="InterPro" id="IPR024463">
    <property type="entry name" value="Transposase_TnpC_homeodom"/>
</dbReference>
<evidence type="ECO:0000313" key="7">
    <source>
        <dbReference type="EMBL" id="VBB43579.1"/>
    </source>
</evidence>
<accession>A0A653A684</accession>
<evidence type="ECO:0000259" key="3">
    <source>
        <dbReference type="Pfam" id="PF03050"/>
    </source>
</evidence>
<name>A0A653A684_UNCDX</name>
<feature type="region of interest" description="Disordered" evidence="2">
    <location>
        <begin position="92"/>
        <end position="116"/>
    </location>
</feature>
<evidence type="ECO:0008006" key="8">
    <source>
        <dbReference type="Google" id="ProtNLM"/>
    </source>
</evidence>
<feature type="domain" description="Transposase TnpC homeodomain" evidence="5">
    <location>
        <begin position="48"/>
        <end position="127"/>
    </location>
</feature>
<dbReference type="NCBIfam" id="NF033517">
    <property type="entry name" value="transpos_IS66"/>
    <property type="match status" value="1"/>
</dbReference>
<keyword evidence="1" id="KW-0175">Coiled coil</keyword>
<reference evidence="7" key="1">
    <citation type="submission" date="2018-07" db="EMBL/GenBank/DDBJ databases">
        <authorList>
            <consortium name="Genoscope - CEA"/>
            <person name="William W."/>
        </authorList>
    </citation>
    <scope>NUCLEOTIDE SEQUENCE</scope>
    <source>
        <strain evidence="7">IK1</strain>
    </source>
</reference>
<sequence>MTNDLFCALYRDMVSTLPEAIALIQKQELQIQELTKQLRSRELSLRMLQDQVEKLIRRVYGRRSEKSHPDQLMFDSLLMDVSDQPCAREPLVELPESSLPQKAKPKTSKRNHPGRLPIPEHLERVEILLDIPEEKKICPETGEPLKQIGFEVSEKLEYRPGKLIVNVYKRPKYVSPDSTADVGVLTAPMPDHPIERCKADVGLLSYIIVSKFADHLPLYRQDGIFEREGVDIPRATQSSWIMQTYEAVKVLEGVLRGAVLETDVLFTDDSIIPLQVKGSGKVKKTRLWVYVRGGPDPPLVVFEFSLDRSKQRPLNFLAGYQGYAHADAYSGYDELFRQDGVIEVACWVHARRKFDEAVSSRPQEATEIIARIAKLYLIEKECTDLDPVERSSVRRIHAAPVIEGIFARLEELKTATIPSEPLRKAIDYTLNQREALKRYLENGWLKPDNNTAENAIRPLALGRKNWMFAGSERGARAAALFLGLIQSCKACDINPWEYFNDMLRRIMHHPVSQLRELLPDRWQPMAKGQNGLILSSGS</sequence>
<evidence type="ECO:0000259" key="6">
    <source>
        <dbReference type="Pfam" id="PF13817"/>
    </source>
</evidence>
<dbReference type="Pfam" id="PF13007">
    <property type="entry name" value="LZ_Tnp_IS66"/>
    <property type="match status" value="1"/>
</dbReference>
<feature type="domain" description="Transposase IS66 central" evidence="3">
    <location>
        <begin position="199"/>
        <end position="476"/>
    </location>
</feature>
<dbReference type="InterPro" id="IPR052344">
    <property type="entry name" value="Transposase-related"/>
</dbReference>
<feature type="coiled-coil region" evidence="1">
    <location>
        <begin position="17"/>
        <end position="51"/>
    </location>
</feature>
<evidence type="ECO:0000259" key="4">
    <source>
        <dbReference type="Pfam" id="PF13005"/>
    </source>
</evidence>
<dbReference type="AlphaFoldDB" id="A0A653A684"/>
<protein>
    <recommendedName>
        <fullName evidence="8">Transposase</fullName>
    </recommendedName>
</protein>
<dbReference type="Pfam" id="PF13817">
    <property type="entry name" value="DDE_Tnp_IS66_C"/>
    <property type="match status" value="1"/>
</dbReference>
<feature type="domain" description="Transposase IS66 C-terminal" evidence="6">
    <location>
        <begin position="484"/>
        <end position="519"/>
    </location>
</feature>
<feature type="domain" description="Transposase IS66 zinc-finger binding" evidence="4">
    <location>
        <begin position="136"/>
        <end position="173"/>
    </location>
</feature>
<evidence type="ECO:0000256" key="2">
    <source>
        <dbReference type="SAM" id="MobiDB-lite"/>
    </source>
</evidence>
<dbReference type="InterPro" id="IPR039552">
    <property type="entry name" value="IS66_C"/>
</dbReference>
<dbReference type="EMBL" id="UPXX01000023">
    <property type="protein sequence ID" value="VBB43579.1"/>
    <property type="molecule type" value="Genomic_DNA"/>
</dbReference>
<dbReference type="Pfam" id="PF03050">
    <property type="entry name" value="DDE_Tnp_IS66"/>
    <property type="match status" value="1"/>
</dbReference>
<evidence type="ECO:0000259" key="5">
    <source>
        <dbReference type="Pfam" id="PF13007"/>
    </source>
</evidence>
<dbReference type="PANTHER" id="PTHR33678">
    <property type="entry name" value="BLL1576 PROTEIN"/>
    <property type="match status" value="1"/>
</dbReference>